<name>A0ABW8MPR7_9BURK</name>
<dbReference type="EMBL" id="JBIYDN010000020">
    <property type="protein sequence ID" value="MFK4445665.1"/>
    <property type="molecule type" value="Genomic_DNA"/>
</dbReference>
<feature type="compositionally biased region" description="Polar residues" evidence="1">
    <location>
        <begin position="159"/>
        <end position="176"/>
    </location>
</feature>
<keyword evidence="3" id="KW-1185">Reference proteome</keyword>
<evidence type="ECO:0000256" key="1">
    <source>
        <dbReference type="SAM" id="MobiDB-lite"/>
    </source>
</evidence>
<proteinExistence type="predicted"/>
<accession>A0ABW8MPR7</accession>
<protein>
    <recommendedName>
        <fullName evidence="4">Lipoprotein</fullName>
    </recommendedName>
</protein>
<evidence type="ECO:0000313" key="2">
    <source>
        <dbReference type="EMBL" id="MFK4445665.1"/>
    </source>
</evidence>
<reference evidence="2 3" key="1">
    <citation type="submission" date="2024-10" db="EMBL/GenBank/DDBJ databases">
        <authorList>
            <person name="Deangelis K."/>
            <person name="Huntemann M."/>
            <person name="Clum A."/>
            <person name="Wang J."/>
            <person name="Palaniappan K."/>
            <person name="Ritter S."/>
            <person name="Chen I.-M."/>
            <person name="Stamatis D."/>
            <person name="Reddy T."/>
            <person name="O'Malley R."/>
            <person name="Daum C."/>
            <person name="Ng V."/>
            <person name="Ivanova N."/>
            <person name="Kyrpides N."/>
            <person name="Woyke T."/>
        </authorList>
    </citation>
    <scope>NUCLEOTIDE SEQUENCE [LARGE SCALE GENOMIC DNA]</scope>
    <source>
        <strain evidence="2 3">GAS97</strain>
    </source>
</reference>
<evidence type="ECO:0008006" key="4">
    <source>
        <dbReference type="Google" id="ProtNLM"/>
    </source>
</evidence>
<feature type="region of interest" description="Disordered" evidence="1">
    <location>
        <begin position="148"/>
        <end position="176"/>
    </location>
</feature>
<comment type="caution">
    <text evidence="2">The sequence shown here is derived from an EMBL/GenBank/DDBJ whole genome shotgun (WGS) entry which is preliminary data.</text>
</comment>
<reference evidence="2 3" key="2">
    <citation type="submission" date="2024-11" db="EMBL/GenBank/DDBJ databases">
        <title>Using genomics to understand microbial adaptation to soil warming.</title>
        <authorList>
            <person name="Deangelis K.M. PhD."/>
        </authorList>
    </citation>
    <scope>NUCLEOTIDE SEQUENCE [LARGE SCALE GENOMIC DNA]</scope>
    <source>
        <strain evidence="2 3">GAS97</strain>
    </source>
</reference>
<gene>
    <name evidence="2" type="ORF">ABH943_005690</name>
</gene>
<evidence type="ECO:0000313" key="3">
    <source>
        <dbReference type="Proteomes" id="UP001620514"/>
    </source>
</evidence>
<organism evidence="2 3">
    <name type="scientific">Caballeronia udeis</name>
    <dbReference type="NCBI Taxonomy" id="1232866"/>
    <lineage>
        <taxon>Bacteria</taxon>
        <taxon>Pseudomonadati</taxon>
        <taxon>Pseudomonadota</taxon>
        <taxon>Betaproteobacteria</taxon>
        <taxon>Burkholderiales</taxon>
        <taxon>Burkholderiaceae</taxon>
        <taxon>Caballeronia</taxon>
    </lineage>
</organism>
<dbReference type="Proteomes" id="UP001620514">
    <property type="component" value="Unassembled WGS sequence"/>
</dbReference>
<sequence>MESTGRVVIRENTAASIKVAVISAAWFVLGSSAANVCAQNSANEDRLIQPTSRPVVSGYETFATRTNPPAIFRERNIGSSDAGEAAPNGSIIVDPVMERGSPASIQPIASAPLAVQGGASVEKVTATRETSPLPTHAASVTLWDEIAPPVPAPVPADSATRSSPGDVASTGTQRAQ</sequence>